<organism evidence="9">
    <name type="scientific">Amphimedon queenslandica</name>
    <name type="common">Sponge</name>
    <dbReference type="NCBI Taxonomy" id="400682"/>
    <lineage>
        <taxon>Eukaryota</taxon>
        <taxon>Metazoa</taxon>
        <taxon>Porifera</taxon>
        <taxon>Demospongiae</taxon>
        <taxon>Heteroscleromorpha</taxon>
        <taxon>Haplosclerida</taxon>
        <taxon>Niphatidae</taxon>
        <taxon>Amphimedon</taxon>
    </lineage>
</organism>
<dbReference type="InParanoid" id="A0A1X7UQI2"/>
<reference evidence="9" key="2">
    <citation type="submission" date="2017-05" db="UniProtKB">
        <authorList>
            <consortium name="EnsemblMetazoa"/>
        </authorList>
    </citation>
    <scope>IDENTIFICATION</scope>
</reference>
<keyword evidence="5" id="KW-0325">Glycoprotein</keyword>
<dbReference type="InterPro" id="IPR001611">
    <property type="entry name" value="Leu-rich_rpt"/>
</dbReference>
<dbReference type="InterPro" id="IPR003599">
    <property type="entry name" value="Ig_sub"/>
</dbReference>
<dbReference type="PANTHER" id="PTHR45842">
    <property type="entry name" value="SYNAPTIC ADHESION-LIKE MOLECULE SALM"/>
    <property type="match status" value="1"/>
</dbReference>
<evidence type="ECO:0000256" key="3">
    <source>
        <dbReference type="ARBA" id="ARBA00022737"/>
    </source>
</evidence>
<dbReference type="InterPro" id="IPR050467">
    <property type="entry name" value="LRFN"/>
</dbReference>
<feature type="chain" id="PRO_5010876655" description="Ig-like domain-containing protein" evidence="7">
    <location>
        <begin position="34"/>
        <end position="558"/>
    </location>
</feature>
<dbReference type="Proteomes" id="UP000007879">
    <property type="component" value="Unassembled WGS sequence"/>
</dbReference>
<dbReference type="Gene3D" id="2.60.40.10">
    <property type="entry name" value="Immunoglobulins"/>
    <property type="match status" value="1"/>
</dbReference>
<dbReference type="InterPro" id="IPR007110">
    <property type="entry name" value="Ig-like_dom"/>
</dbReference>
<keyword evidence="10" id="KW-1185">Reference proteome</keyword>
<dbReference type="InterPro" id="IPR003598">
    <property type="entry name" value="Ig_sub2"/>
</dbReference>
<feature type="signal peptide" evidence="7">
    <location>
        <begin position="1"/>
        <end position="33"/>
    </location>
</feature>
<sequence>MSPTQSELKEGGMKMLLLSSFLLFLSFLSLASSQDGAAVCSYSNFFKRSDCSPSVTGGFSFYTIPNDLPTDVEIIIMTGNAISVLYPGNLTYYKNLTTLHLNDTLISSLPVGLANATSSIQNLFLDGTPLAEIEDNAFEHLTNLRILSMKRTNLTAIRSDMFTGLTSIDEIYIDESAINSLPDRLFTRIPNIDLISLTYNQLQTISNEVFNDGSHSDGITSPSLQIFLAGNPLSCDCNLVLFRNSFVAGVFPKDDDILRCQWPTNNLTRDLAVGDFQCFAPSVIQSPRNDSILTNRSYHLTCTVTGAPFPEVTWIKDGVELNYTSRVYTSLYNASLTITNVELTDDGVYQCVLDNERGTDSSLEATLTVQESTCFDGILSNHETDTDCGGLYCTQCMQSKNCRVDGDCSDNLVCLYAHSLPSLLHYISPNHQMAYTCELPQVPRDLLNNRIQNTMTSNVFNSNFTVDTNIATVEDTMRMILAQQLQIPVAAIISVRVTTVERTSADSIPLVQIWFNLSKDTDGVKGRDNLQKQVNNGHIKGTVKLTESGSYFSARINV</sequence>
<evidence type="ECO:0000256" key="5">
    <source>
        <dbReference type="ARBA" id="ARBA00023180"/>
    </source>
</evidence>
<evidence type="ECO:0000256" key="7">
    <source>
        <dbReference type="SAM" id="SignalP"/>
    </source>
</evidence>
<evidence type="ECO:0000259" key="8">
    <source>
        <dbReference type="PROSITE" id="PS50835"/>
    </source>
</evidence>
<dbReference type="Pfam" id="PF13855">
    <property type="entry name" value="LRR_8"/>
    <property type="match status" value="1"/>
</dbReference>
<dbReference type="OrthoDB" id="5982258at2759"/>
<dbReference type="InterPro" id="IPR036179">
    <property type="entry name" value="Ig-like_dom_sf"/>
</dbReference>
<dbReference type="InterPro" id="IPR032675">
    <property type="entry name" value="LRR_dom_sf"/>
</dbReference>
<dbReference type="SUPFAM" id="SSF52058">
    <property type="entry name" value="L domain-like"/>
    <property type="match status" value="1"/>
</dbReference>
<dbReference type="PROSITE" id="PS50835">
    <property type="entry name" value="IG_LIKE"/>
    <property type="match status" value="1"/>
</dbReference>
<keyword evidence="4" id="KW-1015">Disulfide bond</keyword>
<evidence type="ECO:0000256" key="4">
    <source>
        <dbReference type="ARBA" id="ARBA00023157"/>
    </source>
</evidence>
<dbReference type="Pfam" id="PF07679">
    <property type="entry name" value="I-set"/>
    <property type="match status" value="1"/>
</dbReference>
<dbReference type="eggNOG" id="KOG0619">
    <property type="taxonomic scope" value="Eukaryota"/>
</dbReference>
<dbReference type="FunFam" id="2.60.40.10:FF:000107">
    <property type="entry name" value="Myosin, light chain kinase a"/>
    <property type="match status" value="1"/>
</dbReference>
<keyword evidence="6" id="KW-0393">Immunoglobulin domain</keyword>
<keyword evidence="2 7" id="KW-0732">Signal</keyword>
<dbReference type="SUPFAM" id="SSF48726">
    <property type="entry name" value="Immunoglobulin"/>
    <property type="match status" value="1"/>
</dbReference>
<dbReference type="KEGG" id="aqu:100641002"/>
<dbReference type="STRING" id="400682.A0A1X7UQI2"/>
<dbReference type="EnsemblMetazoa" id="XM_003387014.3">
    <property type="protein sequence ID" value="XP_003387062.1"/>
    <property type="gene ID" value="LOC100641002"/>
</dbReference>
<dbReference type="SMART" id="SM00409">
    <property type="entry name" value="IG"/>
    <property type="match status" value="1"/>
</dbReference>
<dbReference type="InterPro" id="IPR013783">
    <property type="entry name" value="Ig-like_fold"/>
</dbReference>
<reference evidence="10" key="1">
    <citation type="journal article" date="2010" name="Nature">
        <title>The Amphimedon queenslandica genome and the evolution of animal complexity.</title>
        <authorList>
            <person name="Srivastava M."/>
            <person name="Simakov O."/>
            <person name="Chapman J."/>
            <person name="Fahey B."/>
            <person name="Gauthier M.E."/>
            <person name="Mitros T."/>
            <person name="Richards G.S."/>
            <person name="Conaco C."/>
            <person name="Dacre M."/>
            <person name="Hellsten U."/>
            <person name="Larroux C."/>
            <person name="Putnam N.H."/>
            <person name="Stanke M."/>
            <person name="Adamska M."/>
            <person name="Darling A."/>
            <person name="Degnan S.M."/>
            <person name="Oakley T.H."/>
            <person name="Plachetzki D.C."/>
            <person name="Zhai Y."/>
            <person name="Adamski M."/>
            <person name="Calcino A."/>
            <person name="Cummins S.F."/>
            <person name="Goodstein D.M."/>
            <person name="Harris C."/>
            <person name="Jackson D.J."/>
            <person name="Leys S.P."/>
            <person name="Shu S."/>
            <person name="Woodcroft B.J."/>
            <person name="Vervoort M."/>
            <person name="Kosik K.S."/>
            <person name="Manning G."/>
            <person name="Degnan B.M."/>
            <person name="Rokhsar D.S."/>
        </authorList>
    </citation>
    <scope>NUCLEOTIDE SEQUENCE [LARGE SCALE GENOMIC DNA]</scope>
</reference>
<name>A0A1X7UQI2_AMPQE</name>
<evidence type="ECO:0000256" key="1">
    <source>
        <dbReference type="ARBA" id="ARBA00022614"/>
    </source>
</evidence>
<feature type="domain" description="Ig-like" evidence="8">
    <location>
        <begin position="281"/>
        <end position="368"/>
    </location>
</feature>
<keyword evidence="1" id="KW-0433">Leucine-rich repeat</keyword>
<dbReference type="AlphaFoldDB" id="A0A1X7UQI2"/>
<accession>A0A1X7UQI2</accession>
<evidence type="ECO:0000256" key="6">
    <source>
        <dbReference type="ARBA" id="ARBA00023319"/>
    </source>
</evidence>
<evidence type="ECO:0000313" key="10">
    <source>
        <dbReference type="Proteomes" id="UP000007879"/>
    </source>
</evidence>
<proteinExistence type="predicted"/>
<protein>
    <recommendedName>
        <fullName evidence="8">Ig-like domain-containing protein</fullName>
    </recommendedName>
</protein>
<dbReference type="SMART" id="SM00408">
    <property type="entry name" value="IGc2"/>
    <property type="match status" value="1"/>
</dbReference>
<dbReference type="InterPro" id="IPR003591">
    <property type="entry name" value="Leu-rich_rpt_typical-subtyp"/>
</dbReference>
<dbReference type="SMART" id="SM00369">
    <property type="entry name" value="LRR_TYP"/>
    <property type="match status" value="4"/>
</dbReference>
<evidence type="ECO:0000313" key="9">
    <source>
        <dbReference type="EnsemblMetazoa" id="Aqu2.1.30028_001"/>
    </source>
</evidence>
<dbReference type="InterPro" id="IPR013098">
    <property type="entry name" value="Ig_I-set"/>
</dbReference>
<evidence type="ECO:0000256" key="2">
    <source>
        <dbReference type="ARBA" id="ARBA00022729"/>
    </source>
</evidence>
<dbReference type="Gene3D" id="3.80.10.10">
    <property type="entry name" value="Ribonuclease Inhibitor"/>
    <property type="match status" value="2"/>
</dbReference>
<dbReference type="EnsemblMetazoa" id="Aqu2.1.30028_001">
    <property type="protein sequence ID" value="Aqu2.1.30028_001"/>
    <property type="gene ID" value="Aqu2.1.30028"/>
</dbReference>
<keyword evidence="3" id="KW-0677">Repeat</keyword>
<gene>
    <name evidence="9" type="primary">100641002</name>
</gene>
<dbReference type="PANTHER" id="PTHR45842:SF12">
    <property type="entry name" value="KEKKON 5, ISOFORM A"/>
    <property type="match status" value="1"/>
</dbReference>